<dbReference type="OrthoDB" id="3998151at2759"/>
<evidence type="ECO:0000313" key="3">
    <source>
        <dbReference type="EMBL" id="ODQ47327.1"/>
    </source>
</evidence>
<protein>
    <submittedName>
        <fullName evidence="3">Uncharacterized protein</fullName>
    </submittedName>
</protein>
<evidence type="ECO:0000256" key="1">
    <source>
        <dbReference type="SAM" id="Coils"/>
    </source>
</evidence>
<reference evidence="3 4" key="1">
    <citation type="journal article" date="2016" name="Proc. Natl. Acad. Sci. U.S.A.">
        <title>Comparative genomics of biotechnologically important yeasts.</title>
        <authorList>
            <person name="Riley R."/>
            <person name="Haridas S."/>
            <person name="Wolfe K.H."/>
            <person name="Lopes M.R."/>
            <person name="Hittinger C.T."/>
            <person name="Goeker M."/>
            <person name="Salamov A.A."/>
            <person name="Wisecaver J.H."/>
            <person name="Long T.M."/>
            <person name="Calvey C.H."/>
            <person name="Aerts A.L."/>
            <person name="Barry K.W."/>
            <person name="Choi C."/>
            <person name="Clum A."/>
            <person name="Coughlan A.Y."/>
            <person name="Deshpande S."/>
            <person name="Douglass A.P."/>
            <person name="Hanson S.J."/>
            <person name="Klenk H.-P."/>
            <person name="LaButti K.M."/>
            <person name="Lapidus A."/>
            <person name="Lindquist E.A."/>
            <person name="Lipzen A.M."/>
            <person name="Meier-Kolthoff J.P."/>
            <person name="Ohm R.A."/>
            <person name="Otillar R.P."/>
            <person name="Pangilinan J.L."/>
            <person name="Peng Y."/>
            <person name="Rokas A."/>
            <person name="Rosa C.A."/>
            <person name="Scheuner C."/>
            <person name="Sibirny A.A."/>
            <person name="Slot J.C."/>
            <person name="Stielow J.B."/>
            <person name="Sun H."/>
            <person name="Kurtzman C.P."/>
            <person name="Blackwell M."/>
            <person name="Grigoriev I.V."/>
            <person name="Jeffries T.W."/>
        </authorList>
    </citation>
    <scope>NUCLEOTIDE SEQUENCE [LARGE SCALE GENOMIC DNA]</scope>
    <source>
        <strain evidence="3 4">NRRL Y-2026</strain>
    </source>
</reference>
<organism evidence="3 4">
    <name type="scientific">Pichia membranifaciens NRRL Y-2026</name>
    <dbReference type="NCBI Taxonomy" id="763406"/>
    <lineage>
        <taxon>Eukaryota</taxon>
        <taxon>Fungi</taxon>
        <taxon>Dikarya</taxon>
        <taxon>Ascomycota</taxon>
        <taxon>Saccharomycotina</taxon>
        <taxon>Pichiomycetes</taxon>
        <taxon>Pichiales</taxon>
        <taxon>Pichiaceae</taxon>
        <taxon>Pichia</taxon>
    </lineage>
</organism>
<gene>
    <name evidence="3" type="ORF">PICMEDRAFT_111269</name>
</gene>
<feature type="compositionally biased region" description="Polar residues" evidence="2">
    <location>
        <begin position="1147"/>
        <end position="1158"/>
    </location>
</feature>
<dbReference type="STRING" id="763406.A0A1E3NMH9"/>
<feature type="region of interest" description="Disordered" evidence="2">
    <location>
        <begin position="646"/>
        <end position="668"/>
    </location>
</feature>
<accession>A0A1E3NMH9</accession>
<feature type="compositionally biased region" description="Basic and acidic residues" evidence="2">
    <location>
        <begin position="647"/>
        <end position="668"/>
    </location>
</feature>
<feature type="region of interest" description="Disordered" evidence="2">
    <location>
        <begin position="336"/>
        <end position="368"/>
    </location>
</feature>
<keyword evidence="4" id="KW-1185">Reference proteome</keyword>
<feature type="region of interest" description="Disordered" evidence="2">
    <location>
        <begin position="1191"/>
        <end position="1256"/>
    </location>
</feature>
<dbReference type="EMBL" id="KV454002">
    <property type="protein sequence ID" value="ODQ47327.1"/>
    <property type="molecule type" value="Genomic_DNA"/>
</dbReference>
<dbReference type="Proteomes" id="UP000094455">
    <property type="component" value="Unassembled WGS sequence"/>
</dbReference>
<sequence length="1375" mass="152269">MADKEGSLSHANDAARDAYQIGLNYESLPSPFLGNGISSGNGNGNGSGIRNGDFTYNPGAVGNGVNSGNALDANRPQLSQHGSISATDMSLSNTNHSNLSGTRYPVQQQQQQQQYSTGIQYRGRVVHIPPEPGYLGPPTAGVYNKAYSMGDSQVPVSWVTHNYNQNIVQAPPYISAASPSPSPPDSASHIVSGNDNANQTEINPLKNGRRPGNIRNSEAGLNAELHENPPVFDFIKQASHTHSNQGNGNMTNMARGVMNSQEGELPSQTRNNTFTVSTAAPSSAVATLPSTTGNANFQFSNPNSISSGLPVYHHQHHPHYQASQELNRPYYQEFQSAHPNHRPSNISLNHSQQHMHHHPAPSQPQANHHIHQLKNQLIPAFNSPSTSLENSIKSSISSHNVRMQPIQQQSQIHVSKQQMLLQEAQPFVQQHSNPTQTHNYKQNHNLSSTGRKIIKSPATQISNIINHDVPAVSPINSTRNSRSSISSLLSDPIPEKIDNPSSKTPRPLKAEKIAVMADDLHKIGEADESEKVTELESAELDKSIKLNSNLISNDKALPDSKARDGNETPVNAVVHLDPFITSSPADKFITALPVDESYDTSLNESVIQANSVATTKTKCESKVTQKIPAKRGRKPKKVKTQVLVVSDRNKGNKSENETEAAPEKKKDGVTDPIKVTEKEEAKVDARGNEKDRQLFKKTASTSKFITLKINSNKLRNILDAATESTLTSLPPKSGDSELLVLIEERSPKEGNTINNETIEMTNQQLVQLQQNNRQLVSHLDDIKKALPDLFQLNAESIPHLPKGYVPLIMAPNGLLIPMEYISVDPRERKVSIMRPLWEATSGATDADSLANGISTNAIDENVEEIEGSTRNGRKDFGFDNADKLASLQLYLFSKEAKMNMNKVEKVRGCKRFRKQISYYARLLEREQMGFIENYRQERNKCQKMLNRLESGEEMTDTEKDLLEKKDYEMLREEIAKNYNDEHNYLSYLDHVIELESIQCLDYAARLVKLKNYLNMERVRLERHKNRLCRINTNKSHSIWKRYVKTGGNRGRRANVESNSSCGNNSNSNTNWNVNLNLISQNDFMLLTNPNSRAYGTYVLNNSMDKGNENQSEIVELVEYLLPEKSTLRELYREMKRLESDNHDRNAKNTSVNSVQKNDMISKYGLKESNSSTGNRLLRELQIDGMNVDFHKNDRVERRGSGQRKARNSVSSWRHGGHGGHGATRNAHAGSTDLSGVASENPDLHDGEDTPDSCQGDYSLRNAAAGINMLRERSASRSDEQDSAEQEAGAYGGLVDLAAAAGSPPPTVTGTGTGTRNVLNITSCLDPTLRDVDRVKMLNLNTEEIGLSFTRVYGMPKGLRPDEVDADLAYLRSALH</sequence>
<feature type="compositionally biased region" description="Low complexity" evidence="2">
    <location>
        <begin position="475"/>
        <end position="490"/>
    </location>
</feature>
<keyword evidence="1" id="KW-0175">Coiled coil</keyword>
<feature type="region of interest" description="Disordered" evidence="2">
    <location>
        <begin position="1139"/>
        <end position="1172"/>
    </location>
</feature>
<feature type="compositionally biased region" description="Polar residues" evidence="2">
    <location>
        <begin position="336"/>
        <end position="352"/>
    </location>
</feature>
<feature type="region of interest" description="Disordered" evidence="2">
    <location>
        <begin position="475"/>
        <end position="508"/>
    </location>
</feature>
<evidence type="ECO:0000313" key="4">
    <source>
        <dbReference type="Proteomes" id="UP000094455"/>
    </source>
</evidence>
<dbReference type="RefSeq" id="XP_019018440.1">
    <property type="nucleotide sequence ID" value="XM_019159757.1"/>
</dbReference>
<name>A0A1E3NMH9_9ASCO</name>
<proteinExistence type="predicted"/>
<evidence type="ECO:0000256" key="2">
    <source>
        <dbReference type="SAM" id="MobiDB-lite"/>
    </source>
</evidence>
<dbReference type="GeneID" id="30176444"/>
<feature type="coiled-coil region" evidence="1">
    <location>
        <begin position="758"/>
        <end position="785"/>
    </location>
</feature>